<sequence>MSNKIVLVLLFVVVGLVFYFSWLPDSSFKNQIFIPKWLLDWSNENYNLRTAIPFIAVGWLLEVYTQHRNAFKIKHNKNKNFIQNIGIATIIVCMAEGGQFLIQKRNPDLMDVLYGVLGSSIGSLVYNLFKRLRNA</sequence>
<keyword evidence="1" id="KW-0812">Transmembrane</keyword>
<evidence type="ECO:0000313" key="3">
    <source>
        <dbReference type="Proteomes" id="UP000237310"/>
    </source>
</evidence>
<keyword evidence="3" id="KW-1185">Reference proteome</keyword>
<feature type="transmembrane region" description="Helical" evidence="1">
    <location>
        <begin position="85"/>
        <end position="103"/>
    </location>
</feature>
<name>A0A2S5A813_9FLAO</name>
<keyword evidence="1" id="KW-0472">Membrane</keyword>
<dbReference type="EMBL" id="PQVG01000006">
    <property type="protein sequence ID" value="POY38695.1"/>
    <property type="molecule type" value="Genomic_DNA"/>
</dbReference>
<organism evidence="2 3">
    <name type="scientific">Flavobacterium alvei</name>
    <dbReference type="NCBI Taxonomy" id="2080416"/>
    <lineage>
        <taxon>Bacteria</taxon>
        <taxon>Pseudomonadati</taxon>
        <taxon>Bacteroidota</taxon>
        <taxon>Flavobacteriia</taxon>
        <taxon>Flavobacteriales</taxon>
        <taxon>Flavobacteriaceae</taxon>
        <taxon>Flavobacterium</taxon>
    </lineage>
</organism>
<keyword evidence="1" id="KW-1133">Transmembrane helix</keyword>
<gene>
    <name evidence="2" type="ORF">C3L50_11165</name>
</gene>
<dbReference type="AlphaFoldDB" id="A0A2S5A813"/>
<dbReference type="Proteomes" id="UP000237310">
    <property type="component" value="Unassembled WGS sequence"/>
</dbReference>
<feature type="transmembrane region" description="Helical" evidence="1">
    <location>
        <begin position="5"/>
        <end position="23"/>
    </location>
</feature>
<feature type="transmembrane region" description="Helical" evidence="1">
    <location>
        <begin position="109"/>
        <end position="129"/>
    </location>
</feature>
<protein>
    <submittedName>
        <fullName evidence="2">Uncharacterized protein</fullName>
    </submittedName>
</protein>
<evidence type="ECO:0000256" key="1">
    <source>
        <dbReference type="SAM" id="Phobius"/>
    </source>
</evidence>
<reference evidence="2 3" key="1">
    <citation type="submission" date="2018-01" db="EMBL/GenBank/DDBJ databases">
        <authorList>
            <person name="Gaut B.S."/>
            <person name="Morton B.R."/>
            <person name="Clegg M.T."/>
            <person name="Duvall M.R."/>
        </authorList>
    </citation>
    <scope>NUCLEOTIDE SEQUENCE [LARGE SCALE GENOMIC DNA]</scope>
    <source>
        <strain evidence="2 3">HR-AY</strain>
    </source>
</reference>
<proteinExistence type="predicted"/>
<dbReference type="RefSeq" id="WP_103806270.1">
    <property type="nucleotide sequence ID" value="NZ_CAKZGH010000140.1"/>
</dbReference>
<dbReference type="OrthoDB" id="1358136at2"/>
<comment type="caution">
    <text evidence="2">The sequence shown here is derived from an EMBL/GenBank/DDBJ whole genome shotgun (WGS) entry which is preliminary data.</text>
</comment>
<feature type="transmembrane region" description="Helical" evidence="1">
    <location>
        <begin position="46"/>
        <end position="64"/>
    </location>
</feature>
<accession>A0A2S5A813</accession>
<evidence type="ECO:0000313" key="2">
    <source>
        <dbReference type="EMBL" id="POY38695.1"/>
    </source>
</evidence>